<dbReference type="InterPro" id="IPR025287">
    <property type="entry name" value="WAK_GUB"/>
</dbReference>
<dbReference type="InterPro" id="IPR045274">
    <property type="entry name" value="WAK-like"/>
</dbReference>
<dbReference type="PROSITE" id="PS00108">
    <property type="entry name" value="PROTEIN_KINASE_ST"/>
    <property type="match status" value="1"/>
</dbReference>
<evidence type="ECO:0000256" key="15">
    <source>
        <dbReference type="PROSITE-ProRule" id="PRU10141"/>
    </source>
</evidence>
<accession>A0A2K2AWZ8</accession>
<comment type="catalytic activity">
    <reaction evidence="12">
        <text>L-seryl-[protein] + ATP = O-phospho-L-seryl-[protein] + ADP + H(+)</text>
        <dbReference type="Rhea" id="RHEA:17989"/>
        <dbReference type="Rhea" id="RHEA-COMP:9863"/>
        <dbReference type="Rhea" id="RHEA-COMP:11604"/>
        <dbReference type="ChEBI" id="CHEBI:15378"/>
        <dbReference type="ChEBI" id="CHEBI:29999"/>
        <dbReference type="ChEBI" id="CHEBI:30616"/>
        <dbReference type="ChEBI" id="CHEBI:83421"/>
        <dbReference type="ChEBI" id="CHEBI:456216"/>
    </reaction>
</comment>
<keyword evidence="8" id="KW-0418">Kinase</keyword>
<keyword evidence="5 17" id="KW-0732">Signal</keyword>
<dbReference type="Pfam" id="PF13947">
    <property type="entry name" value="GUB_WAK_bind"/>
    <property type="match status" value="1"/>
</dbReference>
<evidence type="ECO:0000313" key="20">
    <source>
        <dbReference type="EMBL" id="PNT42057.2"/>
    </source>
</evidence>
<evidence type="ECO:0000259" key="18">
    <source>
        <dbReference type="PROSITE" id="PS50011"/>
    </source>
</evidence>
<evidence type="ECO:0000256" key="1">
    <source>
        <dbReference type="ARBA" id="ARBA00004479"/>
    </source>
</evidence>
<dbReference type="SMART" id="SM00220">
    <property type="entry name" value="S_TKc"/>
    <property type="match status" value="1"/>
</dbReference>
<dbReference type="SMART" id="SM00181">
    <property type="entry name" value="EGF"/>
    <property type="match status" value="2"/>
</dbReference>
<comment type="catalytic activity">
    <reaction evidence="13">
        <text>L-threonyl-[protein] + ATP = O-phospho-L-threonyl-[protein] + ADP + H(+)</text>
        <dbReference type="Rhea" id="RHEA:46608"/>
        <dbReference type="Rhea" id="RHEA-COMP:11060"/>
        <dbReference type="Rhea" id="RHEA-COMP:11605"/>
        <dbReference type="ChEBI" id="CHEBI:15378"/>
        <dbReference type="ChEBI" id="CHEBI:30013"/>
        <dbReference type="ChEBI" id="CHEBI:30616"/>
        <dbReference type="ChEBI" id="CHEBI:61977"/>
        <dbReference type="ChEBI" id="CHEBI:456216"/>
    </reaction>
</comment>
<dbReference type="InterPro" id="IPR000719">
    <property type="entry name" value="Prot_kinase_dom"/>
</dbReference>
<sequence>MWVFLLMMPLLLCPTAASTARAPDVKPRCQDKCGDVSVPYPFGIREPRCAMNDDFFLNCSSGAELLFGRNIPVRKISVLEGTVTVGIVAAFDCYNKTWDKADKLSRRRISLGPGPFMFSDTRNVFTAIGCDTSAQVTNKNGTYGAACLSICTEYVNMSDGNPCSGSGCCQTSIPKGLKSLKISTSLYSGNMNVADFNPCGVAFLADRSSLKLSDWPLSRKPKYGNDAYRTDAVIEWVVENKTCDQAKADSTSAYACGTNANCNYPEIGQGYRCSCNEGFEGNPYLPDGCQDIDECKVRGKNPCQEGTCENVNGDYKCRCPLGKYGDGKTGCKGVGIIAIIAAVGASIFLVVICLLLYMICTKRIKEKNFQENGGKILKNQRVRIFSEAELVKATNNYADDRKLGEGGFGSVYKGVLTDNTLVAVKKSKGVDKAQMNEEFQKEMSIVSQVNHKNVVKLLGLCLETKVPLLVYEFISNGTLSKHIHDKGSRTLASWTNRLRVASEAALALDYLHSLADPPVIHGDIKSVNILLDNNYTAKVADFGASVLMSPGQTNILATKIQGTLGYLDPEYLMTGILTVQSDVYSFGVVLVELLTGEMPNSISKSGEKRNVIQHFISALENNHLFKILDFQTADEGEIDEIEAVAELAKGCLNSMGVNRPTMKEVSDELAKLKALHQKSWVQQNSEETDYLLGESSQSFCKNASPPMNQSQSVISLQIENYTNSN</sequence>
<keyword evidence="11" id="KW-0325">Glycoprotein</keyword>
<evidence type="ECO:0000256" key="6">
    <source>
        <dbReference type="ARBA" id="ARBA00022737"/>
    </source>
</evidence>
<dbReference type="InterPro" id="IPR011009">
    <property type="entry name" value="Kinase-like_dom_sf"/>
</dbReference>
<evidence type="ECO:0000256" key="14">
    <source>
        <dbReference type="PROSITE-ProRule" id="PRU00076"/>
    </source>
</evidence>
<dbReference type="InterPro" id="IPR018097">
    <property type="entry name" value="EGF_Ca-bd_CS"/>
</dbReference>
<feature type="domain" description="EGF-like" evidence="19">
    <location>
        <begin position="291"/>
        <end position="332"/>
    </location>
</feature>
<evidence type="ECO:0000256" key="10">
    <source>
        <dbReference type="ARBA" id="ARBA00023157"/>
    </source>
</evidence>
<feature type="transmembrane region" description="Helical" evidence="16">
    <location>
        <begin position="336"/>
        <end position="360"/>
    </location>
</feature>
<keyword evidence="3 14" id="KW-0245">EGF-like domain</keyword>
<dbReference type="CDD" id="cd00054">
    <property type="entry name" value="EGF_CA"/>
    <property type="match status" value="1"/>
</dbReference>
<feature type="domain" description="Protein kinase" evidence="18">
    <location>
        <begin position="397"/>
        <end position="681"/>
    </location>
</feature>
<dbReference type="PROSITE" id="PS50011">
    <property type="entry name" value="PROTEIN_KINASE_DOM"/>
    <property type="match status" value="1"/>
</dbReference>
<dbReference type="SUPFAM" id="SSF56112">
    <property type="entry name" value="Protein kinase-like (PK-like)"/>
    <property type="match status" value="1"/>
</dbReference>
<reference evidence="20 21" key="1">
    <citation type="journal article" date="2006" name="Science">
        <title>The genome of black cottonwood, Populus trichocarpa (Torr. &amp; Gray).</title>
        <authorList>
            <person name="Tuskan G.A."/>
            <person name="Difazio S."/>
            <person name="Jansson S."/>
            <person name="Bohlmann J."/>
            <person name="Grigoriev I."/>
            <person name="Hellsten U."/>
            <person name="Putnam N."/>
            <person name="Ralph S."/>
            <person name="Rombauts S."/>
            <person name="Salamov A."/>
            <person name="Schein J."/>
            <person name="Sterck L."/>
            <person name="Aerts A."/>
            <person name="Bhalerao R.R."/>
            <person name="Bhalerao R.P."/>
            <person name="Blaudez D."/>
            <person name="Boerjan W."/>
            <person name="Brun A."/>
            <person name="Brunner A."/>
            <person name="Busov V."/>
            <person name="Campbell M."/>
            <person name="Carlson J."/>
            <person name="Chalot M."/>
            <person name="Chapman J."/>
            <person name="Chen G.L."/>
            <person name="Cooper D."/>
            <person name="Coutinho P.M."/>
            <person name="Couturier J."/>
            <person name="Covert S."/>
            <person name="Cronk Q."/>
            <person name="Cunningham R."/>
            <person name="Davis J."/>
            <person name="Degroeve S."/>
            <person name="Dejardin A."/>
            <person name="Depamphilis C."/>
            <person name="Detter J."/>
            <person name="Dirks B."/>
            <person name="Dubchak I."/>
            <person name="Duplessis S."/>
            <person name="Ehlting J."/>
            <person name="Ellis B."/>
            <person name="Gendler K."/>
            <person name="Goodstein D."/>
            <person name="Gribskov M."/>
            <person name="Grimwood J."/>
            <person name="Groover A."/>
            <person name="Gunter L."/>
            <person name="Hamberger B."/>
            <person name="Heinze B."/>
            <person name="Helariutta Y."/>
            <person name="Henrissat B."/>
            <person name="Holligan D."/>
            <person name="Holt R."/>
            <person name="Huang W."/>
            <person name="Islam-Faridi N."/>
            <person name="Jones S."/>
            <person name="Jones-Rhoades M."/>
            <person name="Jorgensen R."/>
            <person name="Joshi C."/>
            <person name="Kangasjarvi J."/>
            <person name="Karlsson J."/>
            <person name="Kelleher C."/>
            <person name="Kirkpatrick R."/>
            <person name="Kirst M."/>
            <person name="Kohler A."/>
            <person name="Kalluri U."/>
            <person name="Larimer F."/>
            <person name="Leebens-Mack J."/>
            <person name="Leple J.C."/>
            <person name="Locascio P."/>
            <person name="Lou Y."/>
            <person name="Lucas S."/>
            <person name="Martin F."/>
            <person name="Montanini B."/>
            <person name="Napoli C."/>
            <person name="Nelson D.R."/>
            <person name="Nelson C."/>
            <person name="Nieminen K."/>
            <person name="Nilsson O."/>
            <person name="Pereda V."/>
            <person name="Peter G."/>
            <person name="Philippe R."/>
            <person name="Pilate G."/>
            <person name="Poliakov A."/>
            <person name="Razumovskaya J."/>
            <person name="Richardson P."/>
            <person name="Rinaldi C."/>
            <person name="Ritland K."/>
            <person name="Rouze P."/>
            <person name="Ryaboy D."/>
            <person name="Schmutz J."/>
            <person name="Schrader J."/>
            <person name="Segerman B."/>
            <person name="Shin H."/>
            <person name="Siddiqui A."/>
            <person name="Sterky F."/>
            <person name="Terry A."/>
            <person name="Tsai C.J."/>
            <person name="Uberbacher E."/>
            <person name="Unneberg P."/>
            <person name="Vahala J."/>
            <person name="Wall K."/>
            <person name="Wessler S."/>
            <person name="Yang G."/>
            <person name="Yin T."/>
            <person name="Douglas C."/>
            <person name="Marra M."/>
            <person name="Sandberg G."/>
            <person name="Van de Peer Y."/>
            <person name="Rokhsar D."/>
        </authorList>
    </citation>
    <scope>NUCLEOTIDE SEQUENCE [LARGE SCALE GENOMIC DNA]</scope>
    <source>
        <strain evidence="21">cv. Nisqually</strain>
    </source>
</reference>
<dbReference type="FunFam" id="1.10.510.10:FF:000084">
    <property type="entry name" value="Wall-associated receptor kinase 2"/>
    <property type="match status" value="1"/>
</dbReference>
<evidence type="ECO:0000256" key="7">
    <source>
        <dbReference type="ARBA" id="ARBA00022741"/>
    </source>
</evidence>
<evidence type="ECO:0000256" key="12">
    <source>
        <dbReference type="ARBA" id="ARBA00047558"/>
    </source>
</evidence>
<dbReference type="GO" id="GO:0007166">
    <property type="term" value="P:cell surface receptor signaling pathway"/>
    <property type="evidence" value="ECO:0000318"/>
    <property type="project" value="GO_Central"/>
</dbReference>
<evidence type="ECO:0000256" key="8">
    <source>
        <dbReference type="ARBA" id="ARBA00022777"/>
    </source>
</evidence>
<dbReference type="GO" id="GO:0005886">
    <property type="term" value="C:plasma membrane"/>
    <property type="evidence" value="ECO:0000318"/>
    <property type="project" value="GO_Central"/>
</dbReference>
<dbReference type="EMBL" id="CM009293">
    <property type="protein sequence ID" value="PNT42057.2"/>
    <property type="molecule type" value="Genomic_DNA"/>
</dbReference>
<dbReference type="AlphaFoldDB" id="A0A2K2AWZ8"/>
<dbReference type="PROSITE" id="PS01187">
    <property type="entry name" value="EGF_CA"/>
    <property type="match status" value="1"/>
</dbReference>
<gene>
    <name evidence="20" type="ORF">POPTR_004G192400</name>
</gene>
<dbReference type="GO" id="GO:0004674">
    <property type="term" value="F:protein serine/threonine kinase activity"/>
    <property type="evidence" value="ECO:0007669"/>
    <property type="project" value="UniProtKB-KW"/>
</dbReference>
<evidence type="ECO:0000259" key="19">
    <source>
        <dbReference type="PROSITE" id="PS50026"/>
    </source>
</evidence>
<keyword evidence="21" id="KW-1185">Reference proteome</keyword>
<dbReference type="Gene3D" id="2.10.25.10">
    <property type="entry name" value="Laminin"/>
    <property type="match status" value="2"/>
</dbReference>
<keyword evidence="16" id="KW-1133">Transmembrane helix</keyword>
<comment type="caution">
    <text evidence="14">Lacks conserved residue(s) required for the propagation of feature annotation.</text>
</comment>
<evidence type="ECO:0000256" key="11">
    <source>
        <dbReference type="ARBA" id="ARBA00023180"/>
    </source>
</evidence>
<evidence type="ECO:0000256" key="5">
    <source>
        <dbReference type="ARBA" id="ARBA00022729"/>
    </source>
</evidence>
<keyword evidence="16" id="KW-0472">Membrane</keyword>
<dbReference type="GO" id="GO:0030247">
    <property type="term" value="F:polysaccharide binding"/>
    <property type="evidence" value="ECO:0007669"/>
    <property type="project" value="InterPro"/>
</dbReference>
<evidence type="ECO:0000256" key="17">
    <source>
        <dbReference type="SAM" id="SignalP"/>
    </source>
</evidence>
<feature type="signal peptide" evidence="17">
    <location>
        <begin position="1"/>
        <end position="17"/>
    </location>
</feature>
<dbReference type="InterPro" id="IPR001245">
    <property type="entry name" value="Ser-Thr/Tyr_kinase_cat_dom"/>
</dbReference>
<evidence type="ECO:0000256" key="2">
    <source>
        <dbReference type="ARBA" id="ARBA00022527"/>
    </source>
</evidence>
<keyword evidence="16" id="KW-0812">Transmembrane</keyword>
<keyword evidence="10" id="KW-1015">Disulfide bond</keyword>
<dbReference type="InParanoid" id="A0A2K2AWZ8"/>
<dbReference type="InterPro" id="IPR017441">
    <property type="entry name" value="Protein_kinase_ATP_BS"/>
</dbReference>
<dbReference type="GO" id="GO:0005524">
    <property type="term" value="F:ATP binding"/>
    <property type="evidence" value="ECO:0007669"/>
    <property type="project" value="UniProtKB-UniRule"/>
</dbReference>
<name>A0A2K2AWZ8_POPTR</name>
<dbReference type="PANTHER" id="PTHR27005:SF315">
    <property type="entry name" value="PROTEIN KINASE DOMAIN-CONTAINING PROTEIN"/>
    <property type="match status" value="1"/>
</dbReference>
<dbReference type="PROSITE" id="PS00107">
    <property type="entry name" value="PROTEIN_KINASE_ATP"/>
    <property type="match status" value="1"/>
</dbReference>
<feature type="chain" id="PRO_5018222172" description="Protein kinase domain-containing protein" evidence="17">
    <location>
        <begin position="18"/>
        <end position="725"/>
    </location>
</feature>
<dbReference type="PANTHER" id="PTHR27005">
    <property type="entry name" value="WALL-ASSOCIATED RECEPTOR KINASE-LIKE 21"/>
    <property type="match status" value="1"/>
</dbReference>
<keyword evidence="9 15" id="KW-0067">ATP-binding</keyword>
<dbReference type="GO" id="GO:0005509">
    <property type="term" value="F:calcium ion binding"/>
    <property type="evidence" value="ECO:0007669"/>
    <property type="project" value="InterPro"/>
</dbReference>
<feature type="binding site" evidence="15">
    <location>
        <position position="426"/>
    </location>
    <ligand>
        <name>ATP</name>
        <dbReference type="ChEBI" id="CHEBI:30616"/>
    </ligand>
</feature>
<evidence type="ECO:0000256" key="4">
    <source>
        <dbReference type="ARBA" id="ARBA00022679"/>
    </source>
</evidence>
<comment type="subcellular location">
    <subcellularLocation>
        <location evidence="1">Membrane</location>
        <topology evidence="1">Single-pass type I membrane protein</topology>
    </subcellularLocation>
</comment>
<keyword evidence="6" id="KW-0677">Repeat</keyword>
<keyword evidence="7 15" id="KW-0547">Nucleotide-binding</keyword>
<dbReference type="FunFam" id="3.30.200.20:FF:000337">
    <property type="entry name" value="Wall-associated receptor kinase 3"/>
    <property type="match status" value="1"/>
</dbReference>
<dbReference type="InterPro" id="IPR001881">
    <property type="entry name" value="EGF-like_Ca-bd_dom"/>
</dbReference>
<dbReference type="Pfam" id="PF07714">
    <property type="entry name" value="PK_Tyr_Ser-Thr"/>
    <property type="match status" value="1"/>
</dbReference>
<evidence type="ECO:0008006" key="22">
    <source>
        <dbReference type="Google" id="ProtNLM"/>
    </source>
</evidence>
<dbReference type="InterPro" id="IPR008271">
    <property type="entry name" value="Ser/Thr_kinase_AS"/>
</dbReference>
<dbReference type="Proteomes" id="UP000006729">
    <property type="component" value="Chromosome 4"/>
</dbReference>
<dbReference type="PROSITE" id="PS50026">
    <property type="entry name" value="EGF_3"/>
    <property type="match status" value="1"/>
</dbReference>
<dbReference type="CDD" id="cd14066">
    <property type="entry name" value="STKc_IRAK"/>
    <property type="match status" value="1"/>
</dbReference>
<dbReference type="FunFam" id="2.10.25.10:FF:000038">
    <property type="entry name" value="Fibrillin 2"/>
    <property type="match status" value="1"/>
</dbReference>
<evidence type="ECO:0000313" key="21">
    <source>
        <dbReference type="Proteomes" id="UP000006729"/>
    </source>
</evidence>
<evidence type="ECO:0000256" key="13">
    <source>
        <dbReference type="ARBA" id="ARBA00047951"/>
    </source>
</evidence>
<dbReference type="SUPFAM" id="SSF57196">
    <property type="entry name" value="EGF/Laminin"/>
    <property type="match status" value="1"/>
</dbReference>
<keyword evidence="2" id="KW-0723">Serine/threonine-protein kinase</keyword>
<dbReference type="Gene3D" id="3.30.200.20">
    <property type="entry name" value="Phosphorylase Kinase, domain 1"/>
    <property type="match status" value="1"/>
</dbReference>
<dbReference type="InterPro" id="IPR000742">
    <property type="entry name" value="EGF"/>
</dbReference>
<dbReference type="PROSITE" id="PS00010">
    <property type="entry name" value="ASX_HYDROXYL"/>
    <property type="match status" value="1"/>
</dbReference>
<proteinExistence type="predicted"/>
<protein>
    <recommendedName>
        <fullName evidence="22">Protein kinase domain-containing protein</fullName>
    </recommendedName>
</protein>
<evidence type="ECO:0000256" key="3">
    <source>
        <dbReference type="ARBA" id="ARBA00022536"/>
    </source>
</evidence>
<dbReference type="Gramene" id="Potri.004G192400.1.v4.1">
    <property type="protein sequence ID" value="Potri.004G192400.1.v4.1"/>
    <property type="gene ID" value="Potri.004G192400.v4.1"/>
</dbReference>
<dbReference type="FunFam" id="2.10.25.10:FF:000628">
    <property type="entry name" value="Wall-associated receptor kinase 2"/>
    <property type="match status" value="1"/>
</dbReference>
<evidence type="ECO:0000256" key="16">
    <source>
        <dbReference type="SAM" id="Phobius"/>
    </source>
</evidence>
<evidence type="ECO:0000256" key="9">
    <source>
        <dbReference type="ARBA" id="ARBA00022840"/>
    </source>
</evidence>
<keyword evidence="4" id="KW-0808">Transferase</keyword>
<dbReference type="InterPro" id="IPR000152">
    <property type="entry name" value="EGF-type_Asp/Asn_hydroxyl_site"/>
</dbReference>
<dbReference type="SMART" id="SM00179">
    <property type="entry name" value="EGF_CA"/>
    <property type="match status" value="1"/>
</dbReference>
<dbReference type="SMR" id="A0A2K2AWZ8"/>
<organism evidence="20 21">
    <name type="scientific">Populus trichocarpa</name>
    <name type="common">Western balsam poplar</name>
    <name type="synonym">Populus balsamifera subsp. trichocarpa</name>
    <dbReference type="NCBI Taxonomy" id="3694"/>
    <lineage>
        <taxon>Eukaryota</taxon>
        <taxon>Viridiplantae</taxon>
        <taxon>Streptophyta</taxon>
        <taxon>Embryophyta</taxon>
        <taxon>Tracheophyta</taxon>
        <taxon>Spermatophyta</taxon>
        <taxon>Magnoliopsida</taxon>
        <taxon>eudicotyledons</taxon>
        <taxon>Gunneridae</taxon>
        <taxon>Pentapetalae</taxon>
        <taxon>rosids</taxon>
        <taxon>fabids</taxon>
        <taxon>Malpighiales</taxon>
        <taxon>Salicaceae</taxon>
        <taxon>Saliceae</taxon>
        <taxon>Populus</taxon>
    </lineage>
</organism>
<dbReference type="Gene3D" id="1.10.510.10">
    <property type="entry name" value="Transferase(Phosphotransferase) domain 1"/>
    <property type="match status" value="1"/>
</dbReference>